<dbReference type="SUPFAM" id="SSF51604">
    <property type="entry name" value="Enolase C-terminal domain-like"/>
    <property type="match status" value="1"/>
</dbReference>
<dbReference type="OrthoDB" id="9782675at2"/>
<evidence type="ECO:0000256" key="7">
    <source>
        <dbReference type="RuleBase" id="RU366006"/>
    </source>
</evidence>
<reference evidence="9 10" key="1">
    <citation type="journal article" date="2002" name="Int. J. Syst. Evol. Microbiol.">
        <title>Sphingopyxis witflariensis sp. nov., isolated from activated sludge.</title>
        <authorList>
            <person name="Kampfer P."/>
            <person name="Witzenberger R."/>
            <person name="Denner E.B."/>
            <person name="Busse H.J."/>
            <person name="Neef A."/>
        </authorList>
    </citation>
    <scope>NUCLEOTIDE SEQUENCE [LARGE SCALE GENOMIC DNA]</scope>
    <source>
        <strain evidence="9 10">DSM 14551</strain>
    </source>
</reference>
<feature type="active site" description="Proton acceptor; specific for (S)-substrate epimerization" evidence="5">
    <location>
        <position position="249"/>
    </location>
</feature>
<dbReference type="Gene3D" id="3.20.20.120">
    <property type="entry name" value="Enolase-like C-terminal domain"/>
    <property type="match status" value="1"/>
</dbReference>
<feature type="binding site" evidence="6">
    <location>
        <position position="204"/>
    </location>
    <ligand>
        <name>Mg(2+)</name>
        <dbReference type="ChEBI" id="CHEBI:18420"/>
    </ligand>
</feature>
<evidence type="ECO:0000256" key="1">
    <source>
        <dbReference type="ARBA" id="ARBA00008031"/>
    </source>
</evidence>
<dbReference type="SFLD" id="SFLDS00001">
    <property type="entry name" value="Enolase"/>
    <property type="match status" value="1"/>
</dbReference>
<sequence length="336" mass="35114">MSRLKLGVSVETLRLAAPFRISGHVFDGRDAVIVTLDDGTHIGRGEATGVYYIGDDLAHMLAALDGARDAIEAGLARAELRSILPAGGARNAVDAALWELESKQSGKPVWALAGLDAPRPLRTTFTVGAGEPAKMADEATAYRQAQSIKIKLTGDLDLDVARVKAIRAARPDVWLGVDANQGFAIGDLDGLVAAMVAANVSLIEQPLARGCEADLDGYDAPIPLAADESALTLDDVAGLNGRFDVFNIKLDKCGGLTEALMIATASRDAGLDVMVGCMVCSSLGAAPGFVVGQLCDLVDLDGPTFLKQDRTPGVLYRDGTIWCDEAVWGARAVVAA</sequence>
<dbReference type="GO" id="GO:0016855">
    <property type="term" value="F:racemase and epimerase activity, acting on amino acids and derivatives"/>
    <property type="evidence" value="ECO:0007669"/>
    <property type="project" value="UniProtKB-UniRule"/>
</dbReference>
<dbReference type="CDD" id="cd03319">
    <property type="entry name" value="L-Ala-DL-Glu_epimerase"/>
    <property type="match status" value="1"/>
</dbReference>
<dbReference type="GO" id="GO:0000287">
    <property type="term" value="F:magnesium ion binding"/>
    <property type="evidence" value="ECO:0007669"/>
    <property type="project" value="UniProtKB-ARBA"/>
</dbReference>
<name>A0A246K5G9_9SPHN</name>
<dbReference type="InterPro" id="IPR034603">
    <property type="entry name" value="Dipeptide_epimerase"/>
</dbReference>
<comment type="cofactor">
    <cofactor evidence="6 7">
        <name>Mg(2+)</name>
        <dbReference type="ChEBI" id="CHEBI:18420"/>
    </cofactor>
    <text evidence="6 7">Binds 1 Mg(2+) ion per subunit.</text>
</comment>
<feature type="binding site" evidence="6">
    <location>
        <position position="227"/>
    </location>
    <ligand>
        <name>Mg(2+)</name>
        <dbReference type="ChEBI" id="CHEBI:18420"/>
    </ligand>
</feature>
<dbReference type="GO" id="GO:0009063">
    <property type="term" value="P:amino acid catabolic process"/>
    <property type="evidence" value="ECO:0007669"/>
    <property type="project" value="InterPro"/>
</dbReference>
<dbReference type="InterPro" id="IPR013342">
    <property type="entry name" value="Mandelate_racemase_C"/>
</dbReference>
<evidence type="ECO:0000256" key="5">
    <source>
        <dbReference type="PIRSR" id="PIRSR634603-1"/>
    </source>
</evidence>
<dbReference type="PANTHER" id="PTHR48073:SF2">
    <property type="entry name" value="O-SUCCINYLBENZOATE SYNTHASE"/>
    <property type="match status" value="1"/>
</dbReference>
<evidence type="ECO:0000256" key="6">
    <source>
        <dbReference type="PIRSR" id="PIRSR634603-3"/>
    </source>
</evidence>
<feature type="domain" description="Mandelate racemase/muconate lactonizing enzyme C-terminal" evidence="8">
    <location>
        <begin position="132"/>
        <end position="225"/>
    </location>
</feature>
<dbReference type="InterPro" id="IPR013341">
    <property type="entry name" value="Mandelate_racemase_N_dom"/>
</dbReference>
<gene>
    <name evidence="9" type="ORF">CDQ91_02290</name>
</gene>
<dbReference type="Proteomes" id="UP000197097">
    <property type="component" value="Unassembled WGS sequence"/>
</dbReference>
<organism evidence="9 10">
    <name type="scientific">Sphingopyxis witflariensis</name>
    <dbReference type="NCBI Taxonomy" id="173675"/>
    <lineage>
        <taxon>Bacteria</taxon>
        <taxon>Pseudomonadati</taxon>
        <taxon>Pseudomonadota</taxon>
        <taxon>Alphaproteobacteria</taxon>
        <taxon>Sphingomonadales</taxon>
        <taxon>Sphingomonadaceae</taxon>
        <taxon>Sphingopyxis</taxon>
    </lineage>
</organism>
<dbReference type="EC" id="5.1.1.-" evidence="7"/>
<dbReference type="AlphaFoldDB" id="A0A246K5G9"/>
<evidence type="ECO:0000256" key="4">
    <source>
        <dbReference type="ARBA" id="ARBA00023235"/>
    </source>
</evidence>
<keyword evidence="2 6" id="KW-0479">Metal-binding</keyword>
<dbReference type="GO" id="GO:0006518">
    <property type="term" value="P:peptide metabolic process"/>
    <property type="evidence" value="ECO:0007669"/>
    <property type="project" value="UniProtKB-ARBA"/>
</dbReference>
<proteinExistence type="inferred from homology"/>
<comment type="similarity">
    <text evidence="1 7">Belongs to the mandelate racemase/muconate lactonizing enzyme family.</text>
</comment>
<dbReference type="SUPFAM" id="SSF54826">
    <property type="entry name" value="Enolase N-terminal domain-like"/>
    <property type="match status" value="1"/>
</dbReference>
<dbReference type="SFLD" id="SFLDG00180">
    <property type="entry name" value="muconate_cycloisomerase"/>
    <property type="match status" value="1"/>
</dbReference>
<evidence type="ECO:0000313" key="9">
    <source>
        <dbReference type="EMBL" id="OWR01261.1"/>
    </source>
</evidence>
<evidence type="ECO:0000256" key="2">
    <source>
        <dbReference type="ARBA" id="ARBA00022723"/>
    </source>
</evidence>
<protein>
    <recommendedName>
        <fullName evidence="7">Dipeptide epimerase</fullName>
        <ecNumber evidence="7">5.1.1.-</ecNumber>
    </recommendedName>
</protein>
<accession>A0A246K5G9</accession>
<dbReference type="InterPro" id="IPR029065">
    <property type="entry name" value="Enolase_C-like"/>
</dbReference>
<evidence type="ECO:0000256" key="3">
    <source>
        <dbReference type="ARBA" id="ARBA00022842"/>
    </source>
</evidence>
<feature type="active site" description="Proton acceptor; specific for (R)-substrate epimerization" evidence="5">
    <location>
        <position position="151"/>
    </location>
</feature>
<dbReference type="Pfam" id="PF02746">
    <property type="entry name" value="MR_MLE_N"/>
    <property type="match status" value="1"/>
</dbReference>
<evidence type="ECO:0000313" key="10">
    <source>
        <dbReference type="Proteomes" id="UP000197097"/>
    </source>
</evidence>
<dbReference type="SMART" id="SM00922">
    <property type="entry name" value="MR_MLE"/>
    <property type="match status" value="1"/>
</dbReference>
<keyword evidence="10" id="KW-1185">Reference proteome</keyword>
<keyword evidence="3 6" id="KW-0460">Magnesium</keyword>
<dbReference type="RefSeq" id="WP_088471071.1">
    <property type="nucleotide sequence ID" value="NZ_NISJ01000001.1"/>
</dbReference>
<evidence type="ECO:0000259" key="8">
    <source>
        <dbReference type="SMART" id="SM00922"/>
    </source>
</evidence>
<dbReference type="PROSITE" id="PS00909">
    <property type="entry name" value="MR_MLE_2"/>
    <property type="match status" value="1"/>
</dbReference>
<dbReference type="Gene3D" id="3.30.390.10">
    <property type="entry name" value="Enolase-like, N-terminal domain"/>
    <property type="match status" value="1"/>
</dbReference>
<dbReference type="InterPro" id="IPR029017">
    <property type="entry name" value="Enolase-like_N"/>
</dbReference>
<dbReference type="InterPro" id="IPR036849">
    <property type="entry name" value="Enolase-like_C_sf"/>
</dbReference>
<dbReference type="EMBL" id="NISJ01000001">
    <property type="protein sequence ID" value="OWR01261.1"/>
    <property type="molecule type" value="Genomic_DNA"/>
</dbReference>
<dbReference type="Pfam" id="PF13378">
    <property type="entry name" value="MR_MLE_C"/>
    <property type="match status" value="1"/>
</dbReference>
<dbReference type="InterPro" id="IPR018110">
    <property type="entry name" value="Mandel_Rmase/mucon_lact_enz_CS"/>
</dbReference>
<keyword evidence="4 7" id="KW-0413">Isomerase</keyword>
<dbReference type="PANTHER" id="PTHR48073">
    <property type="entry name" value="O-SUCCINYLBENZOATE SYNTHASE-RELATED"/>
    <property type="match status" value="1"/>
</dbReference>
<feature type="binding site" evidence="6">
    <location>
        <position position="178"/>
    </location>
    <ligand>
        <name>Mg(2+)</name>
        <dbReference type="ChEBI" id="CHEBI:18420"/>
    </ligand>
</feature>
<comment type="caution">
    <text evidence="9">The sequence shown here is derived from an EMBL/GenBank/DDBJ whole genome shotgun (WGS) entry which is preliminary data.</text>
</comment>